<sequence length="308" mass="34661">MFLSSALKVNCRTMPLTRLLEISSILNAKRQFSSIQQGNKFTRDYKQYLQLSNGEVGSYFHDVPLKLDRSCKTVNMIVEVPRWSNAKFEISKELDYNPIVQDTKKGKVRFVHNIFPYHGYIHNYGALPQTWEDPNQTSVGSLKGDNDPLDCCEIGSDVLETGSVLEVKILGSLALIDDGELDWKVIAINVNDPLATEINNLNDVEDKLPGILNATREWFRNYKIPAGKPPNEFAFDGAYKDVHETIDTIQECNDAWKSLISSKQVDGAPSTKRAGEGVKIKPDIKPAQEIPAEVHKWSYVEARLDNCS</sequence>
<evidence type="ECO:0000256" key="7">
    <source>
        <dbReference type="ARBA" id="ARBA00032535"/>
    </source>
</evidence>
<protein>
    <recommendedName>
        <fullName evidence="3">inorganic diphosphatase</fullName>
        <ecNumber evidence="3">3.6.1.1</ecNumber>
    </recommendedName>
    <alternativeName>
        <fullName evidence="7">Pyrophosphate phospho-hydrolase</fullName>
    </alternativeName>
</protein>
<proteinExistence type="inferred from homology"/>
<accession>G8ZNL2</accession>
<evidence type="ECO:0000256" key="2">
    <source>
        <dbReference type="ARBA" id="ARBA00006220"/>
    </source>
</evidence>
<comment type="cofactor">
    <cofactor evidence="1">
        <name>Mg(2+)</name>
        <dbReference type="ChEBI" id="CHEBI:18420"/>
    </cofactor>
</comment>
<dbReference type="FunFam" id="3.90.80.10:FF:000007">
    <property type="entry name" value="Inorganic pyrophosphatase, mitochondrial"/>
    <property type="match status" value="1"/>
</dbReference>
<dbReference type="KEGG" id="tdl:TDEL_0B00770"/>
<dbReference type="Pfam" id="PF00719">
    <property type="entry name" value="Pyrophosphatase"/>
    <property type="match status" value="1"/>
</dbReference>
<evidence type="ECO:0000313" key="9">
    <source>
        <dbReference type="Proteomes" id="UP000005627"/>
    </source>
</evidence>
<dbReference type="PANTHER" id="PTHR10286">
    <property type="entry name" value="INORGANIC PYROPHOSPHATASE"/>
    <property type="match status" value="1"/>
</dbReference>
<dbReference type="GO" id="GO:0009060">
    <property type="term" value="P:aerobic respiration"/>
    <property type="evidence" value="ECO:0007669"/>
    <property type="project" value="EnsemblFungi"/>
</dbReference>
<dbReference type="InterPro" id="IPR036649">
    <property type="entry name" value="Pyrophosphatase_sf"/>
</dbReference>
<dbReference type="EMBL" id="HE616743">
    <property type="protein sequence ID" value="CCE90206.1"/>
    <property type="molecule type" value="Genomic_DNA"/>
</dbReference>
<gene>
    <name evidence="8" type="primary">TDEL0B00770</name>
    <name evidence="8" type="ORF">TDEL_0B00770</name>
</gene>
<reference evidence="8 9" key="1">
    <citation type="journal article" date="2011" name="Proc. Natl. Acad. Sci. U.S.A.">
        <title>Evolutionary erosion of yeast sex chromosomes by mating-type switching accidents.</title>
        <authorList>
            <person name="Gordon J.L."/>
            <person name="Armisen D."/>
            <person name="Proux-Wera E."/>
            <person name="Oheigeartaigh S.S."/>
            <person name="Byrne K.P."/>
            <person name="Wolfe K.H."/>
        </authorList>
    </citation>
    <scope>NUCLEOTIDE SEQUENCE [LARGE SCALE GENOMIC DNA]</scope>
    <source>
        <strain evidence="9">ATCC 10662 / CBS 1146 / NBRC 0425 / NCYC 2629 / NRRL Y-866</strain>
    </source>
</reference>
<dbReference type="SUPFAM" id="SSF50324">
    <property type="entry name" value="Inorganic pyrophosphatase"/>
    <property type="match status" value="1"/>
</dbReference>
<evidence type="ECO:0000256" key="3">
    <source>
        <dbReference type="ARBA" id="ARBA00012146"/>
    </source>
</evidence>
<comment type="similarity">
    <text evidence="2">Belongs to the PPase family.</text>
</comment>
<dbReference type="InParanoid" id="G8ZNL2"/>
<organism evidence="8 9">
    <name type="scientific">Torulaspora delbrueckii</name>
    <name type="common">Yeast</name>
    <name type="synonym">Candida colliculosa</name>
    <dbReference type="NCBI Taxonomy" id="4950"/>
    <lineage>
        <taxon>Eukaryota</taxon>
        <taxon>Fungi</taxon>
        <taxon>Dikarya</taxon>
        <taxon>Ascomycota</taxon>
        <taxon>Saccharomycotina</taxon>
        <taxon>Saccharomycetes</taxon>
        <taxon>Saccharomycetales</taxon>
        <taxon>Saccharomycetaceae</taxon>
        <taxon>Torulaspora</taxon>
    </lineage>
</organism>
<dbReference type="GO" id="GO:0000287">
    <property type="term" value="F:magnesium ion binding"/>
    <property type="evidence" value="ECO:0007669"/>
    <property type="project" value="InterPro"/>
</dbReference>
<keyword evidence="6" id="KW-0460">Magnesium</keyword>
<evidence type="ECO:0000256" key="4">
    <source>
        <dbReference type="ARBA" id="ARBA00022723"/>
    </source>
</evidence>
<dbReference type="GO" id="GO:0005739">
    <property type="term" value="C:mitochondrion"/>
    <property type="evidence" value="ECO:0007669"/>
    <property type="project" value="EnsemblFungi"/>
</dbReference>
<dbReference type="RefSeq" id="XP_003679417.1">
    <property type="nucleotide sequence ID" value="XM_003679369.1"/>
</dbReference>
<dbReference type="eggNOG" id="KOG1626">
    <property type="taxonomic scope" value="Eukaryota"/>
</dbReference>
<evidence type="ECO:0000256" key="6">
    <source>
        <dbReference type="ARBA" id="ARBA00022842"/>
    </source>
</evidence>
<dbReference type="GeneID" id="11503416"/>
<dbReference type="Proteomes" id="UP000005627">
    <property type="component" value="Chromosome 2"/>
</dbReference>
<evidence type="ECO:0000256" key="5">
    <source>
        <dbReference type="ARBA" id="ARBA00022801"/>
    </source>
</evidence>
<evidence type="ECO:0000313" key="8">
    <source>
        <dbReference type="EMBL" id="CCE90206.1"/>
    </source>
</evidence>
<dbReference type="PROSITE" id="PS00387">
    <property type="entry name" value="PPASE"/>
    <property type="match status" value="1"/>
</dbReference>
<dbReference type="HOGENOM" id="CLU_040684_0_2_1"/>
<dbReference type="GO" id="GO:0006796">
    <property type="term" value="P:phosphate-containing compound metabolic process"/>
    <property type="evidence" value="ECO:0007669"/>
    <property type="project" value="InterPro"/>
</dbReference>
<dbReference type="InterPro" id="IPR008162">
    <property type="entry name" value="Pyrophosphatase"/>
</dbReference>
<dbReference type="AlphaFoldDB" id="G8ZNL2"/>
<dbReference type="EC" id="3.6.1.1" evidence="3"/>
<keyword evidence="5" id="KW-0378">Hydrolase</keyword>
<dbReference type="OrthoDB" id="1608002at2759"/>
<keyword evidence="9" id="KW-1185">Reference proteome</keyword>
<dbReference type="FunCoup" id="G8ZNL2">
    <property type="interactions" value="283"/>
</dbReference>
<evidence type="ECO:0000256" key="1">
    <source>
        <dbReference type="ARBA" id="ARBA00001946"/>
    </source>
</evidence>
<dbReference type="Gene3D" id="3.90.80.10">
    <property type="entry name" value="Inorganic pyrophosphatase"/>
    <property type="match status" value="1"/>
</dbReference>
<dbReference type="GO" id="GO:0004427">
    <property type="term" value="F:inorganic diphosphate phosphatase activity"/>
    <property type="evidence" value="ECO:0007669"/>
    <property type="project" value="UniProtKB-EC"/>
</dbReference>
<name>G8ZNL2_TORDE</name>
<dbReference type="STRING" id="1076872.G8ZNL2"/>
<keyword evidence="4" id="KW-0479">Metal-binding</keyword>
<dbReference type="CDD" id="cd00412">
    <property type="entry name" value="pyrophosphatase"/>
    <property type="match status" value="1"/>
</dbReference>